<feature type="compositionally biased region" description="Low complexity" evidence="1">
    <location>
        <begin position="21"/>
        <end position="38"/>
    </location>
</feature>
<organism evidence="4 5">
    <name type="scientific">Marinihelvus fidelis</name>
    <dbReference type="NCBI Taxonomy" id="2613842"/>
    <lineage>
        <taxon>Bacteria</taxon>
        <taxon>Pseudomonadati</taxon>
        <taxon>Pseudomonadota</taxon>
        <taxon>Gammaproteobacteria</taxon>
        <taxon>Chromatiales</taxon>
        <taxon>Wenzhouxiangellaceae</taxon>
        <taxon>Marinihelvus</taxon>
    </lineage>
</organism>
<keyword evidence="5" id="KW-1185">Reference proteome</keyword>
<dbReference type="Proteomes" id="UP000325372">
    <property type="component" value="Unassembled WGS sequence"/>
</dbReference>
<proteinExistence type="predicted"/>
<evidence type="ECO:0000259" key="3">
    <source>
        <dbReference type="Pfam" id="PF07364"/>
    </source>
</evidence>
<dbReference type="Pfam" id="PF07364">
    <property type="entry name" value="DUF1485"/>
    <property type="match status" value="1"/>
</dbReference>
<accession>A0A5N0T4B4</accession>
<reference evidence="4 5" key="1">
    <citation type="submission" date="2019-09" db="EMBL/GenBank/DDBJ databases">
        <title>Wenzhouxiangella sp. Genome sequencing and assembly.</title>
        <authorList>
            <person name="Zhang R."/>
        </authorList>
    </citation>
    <scope>NUCLEOTIDE SEQUENCE [LARGE SCALE GENOMIC DNA]</scope>
    <source>
        <strain evidence="4 5">W260</strain>
    </source>
</reference>
<name>A0A5N0T4B4_9GAMM</name>
<protein>
    <submittedName>
        <fullName evidence="4">M81 family metallopeptidase</fullName>
    </submittedName>
</protein>
<dbReference type="InterPro" id="IPR015995">
    <property type="entry name" value="MlrC_N"/>
</dbReference>
<evidence type="ECO:0000259" key="2">
    <source>
        <dbReference type="Pfam" id="PF07171"/>
    </source>
</evidence>
<feature type="region of interest" description="Disordered" evidence="1">
    <location>
        <begin position="21"/>
        <end position="50"/>
    </location>
</feature>
<evidence type="ECO:0000256" key="1">
    <source>
        <dbReference type="SAM" id="MobiDB-lite"/>
    </source>
</evidence>
<comment type="caution">
    <text evidence="4">The sequence shown here is derived from an EMBL/GenBank/DDBJ whole genome shotgun (WGS) entry which is preliminary data.</text>
</comment>
<dbReference type="EMBL" id="VYXP01000013">
    <property type="protein sequence ID" value="KAA9129702.1"/>
    <property type="molecule type" value="Genomic_DNA"/>
</dbReference>
<evidence type="ECO:0000313" key="5">
    <source>
        <dbReference type="Proteomes" id="UP000325372"/>
    </source>
</evidence>
<gene>
    <name evidence="4" type="ORF">F3N42_15175</name>
</gene>
<feature type="domain" description="Microcystin LR degradation protein MlrC C-terminal" evidence="2">
    <location>
        <begin position="353"/>
        <end position="527"/>
    </location>
</feature>
<feature type="domain" description="Microcystin LR degradation protein MlrC N-terminal" evidence="3">
    <location>
        <begin position="57"/>
        <end position="344"/>
    </location>
</feature>
<dbReference type="Pfam" id="PF07171">
    <property type="entry name" value="MlrC_C"/>
    <property type="match status" value="1"/>
</dbReference>
<sequence>MDASRYSPSFTPPRCWRPATASISTPTWPTTSAPWTASRPGCSTSRRPARREGAHVKVFAAYLAHETNSFSPLPTDLDSFRELGIHRAGMDPEAAGNPLKVAAGFYAEARRRGDDITVGLCAHAQPSQPTRQADYEQLRDALLDDLRGALDGLDMVLLMMHGSMLAEGCDDCEADVLAHVRNLVGPDLPVGLLLDLHCNISPAMLRHATVIKACKEYPHTDFDARARELYDICARVVTGDARPVMAFQPLPMFGLFQTARQPMRGLVDHALALEQQPGVLSITLAHGFPWSDVAYSGAGVIAVTDNDPVLAAEIAADTGRTFFAQRQAGQVPLDGIDPCLDRALAAPPGTVVIADMSDNPGGGAGSDSTFILQRVLERGIGNCLFAYFWDPAALDAAFAAGESATLALAIGGKAGPDSGQPVELQVTVRALRTEATQAHIADGEPTALGRTALVSGAGVDIILNDIRQQPFTPEGLQACGARPWDKRLVVVKSSHHFHAGFHQRAAAIIHCDAPGLLNADARARPYTAIRRPVWPLDDIDETALPPVMTC</sequence>
<dbReference type="InterPro" id="IPR010799">
    <property type="entry name" value="MlrC_C"/>
</dbReference>
<evidence type="ECO:0000313" key="4">
    <source>
        <dbReference type="EMBL" id="KAA9129702.1"/>
    </source>
</evidence>
<dbReference type="AlphaFoldDB" id="A0A5N0T4B4"/>